<gene>
    <name evidence="4" type="ORF">CHIRRI_LOCUS7942</name>
</gene>
<protein>
    <recommendedName>
        <fullName evidence="6">Cuticle protein</fullName>
    </recommendedName>
</protein>
<dbReference type="Pfam" id="PF00379">
    <property type="entry name" value="Chitin_bind_4"/>
    <property type="match status" value="1"/>
</dbReference>
<dbReference type="InterPro" id="IPR051217">
    <property type="entry name" value="Insect_Cuticle_Struc_Prot"/>
</dbReference>
<evidence type="ECO:0000256" key="3">
    <source>
        <dbReference type="SAM" id="SignalP"/>
    </source>
</evidence>
<keyword evidence="3" id="KW-0732">Signal</keyword>
<dbReference type="PROSITE" id="PS00233">
    <property type="entry name" value="CHIT_BIND_RR_1"/>
    <property type="match status" value="1"/>
</dbReference>
<dbReference type="InterPro" id="IPR031311">
    <property type="entry name" value="CHIT_BIND_RR_consensus"/>
</dbReference>
<name>A0A9P0J008_9DIPT</name>
<reference evidence="4" key="2">
    <citation type="submission" date="2022-10" db="EMBL/GenBank/DDBJ databases">
        <authorList>
            <consortium name="ENA_rothamsted_submissions"/>
            <consortium name="culmorum"/>
            <person name="King R."/>
        </authorList>
    </citation>
    <scope>NUCLEOTIDE SEQUENCE</scope>
</reference>
<keyword evidence="1 2" id="KW-0193">Cuticle</keyword>
<dbReference type="GO" id="GO:0031012">
    <property type="term" value="C:extracellular matrix"/>
    <property type="evidence" value="ECO:0007669"/>
    <property type="project" value="TreeGrafter"/>
</dbReference>
<feature type="signal peptide" evidence="3">
    <location>
        <begin position="1"/>
        <end position="17"/>
    </location>
</feature>
<evidence type="ECO:0000313" key="5">
    <source>
        <dbReference type="Proteomes" id="UP001153620"/>
    </source>
</evidence>
<reference evidence="4" key="1">
    <citation type="submission" date="2022-01" db="EMBL/GenBank/DDBJ databases">
        <authorList>
            <person name="King R."/>
        </authorList>
    </citation>
    <scope>NUCLEOTIDE SEQUENCE</scope>
</reference>
<organism evidence="4 5">
    <name type="scientific">Chironomus riparius</name>
    <dbReference type="NCBI Taxonomy" id="315576"/>
    <lineage>
        <taxon>Eukaryota</taxon>
        <taxon>Metazoa</taxon>
        <taxon>Ecdysozoa</taxon>
        <taxon>Arthropoda</taxon>
        <taxon>Hexapoda</taxon>
        <taxon>Insecta</taxon>
        <taxon>Pterygota</taxon>
        <taxon>Neoptera</taxon>
        <taxon>Endopterygota</taxon>
        <taxon>Diptera</taxon>
        <taxon>Nematocera</taxon>
        <taxon>Chironomoidea</taxon>
        <taxon>Chironomidae</taxon>
        <taxon>Chironominae</taxon>
        <taxon>Chironomus</taxon>
    </lineage>
</organism>
<evidence type="ECO:0000256" key="2">
    <source>
        <dbReference type="PROSITE-ProRule" id="PRU00497"/>
    </source>
</evidence>
<feature type="chain" id="PRO_5040221346" description="Cuticle protein" evidence="3">
    <location>
        <begin position="18"/>
        <end position="193"/>
    </location>
</feature>
<dbReference type="AlphaFoldDB" id="A0A9P0J008"/>
<accession>A0A9P0J008</accession>
<dbReference type="GO" id="GO:0042302">
    <property type="term" value="F:structural constituent of cuticle"/>
    <property type="evidence" value="ECO:0007669"/>
    <property type="project" value="UniProtKB-UniRule"/>
</dbReference>
<dbReference type="GO" id="GO:0005615">
    <property type="term" value="C:extracellular space"/>
    <property type="evidence" value="ECO:0007669"/>
    <property type="project" value="TreeGrafter"/>
</dbReference>
<dbReference type="Proteomes" id="UP001153620">
    <property type="component" value="Chromosome 2"/>
</dbReference>
<evidence type="ECO:0000313" key="4">
    <source>
        <dbReference type="EMBL" id="CAH1721393.1"/>
    </source>
</evidence>
<dbReference type="EMBL" id="OU895878">
    <property type="protein sequence ID" value="CAH1721393.1"/>
    <property type="molecule type" value="Genomic_DNA"/>
</dbReference>
<dbReference type="PANTHER" id="PTHR12236">
    <property type="entry name" value="STRUCTURAL CONTITUENT OF CUTICLE"/>
    <property type="match status" value="1"/>
</dbReference>
<proteinExistence type="predicted"/>
<dbReference type="PROSITE" id="PS51155">
    <property type="entry name" value="CHIT_BIND_RR_2"/>
    <property type="match status" value="1"/>
</dbReference>
<sequence length="193" mass="21122">MAFKFFSFFALLAVANCGVVPVAYEQPAYTTYSHAAPVVHHAPIVHAPVVAQPAYIKQAYVAPQVITKIAQPVVHKVAEDYDHNPQYSFAYDVQDSLTGDSKSQHESRNGDVVEGHYSLVDSDGFKRTVHYKADPVNGFNAQVEREPLAHKTVVAQPTIVKTVQPALVKTVHSAPVIAHHAPVVHAAPAYYHH</sequence>
<evidence type="ECO:0000256" key="1">
    <source>
        <dbReference type="ARBA" id="ARBA00022460"/>
    </source>
</evidence>
<keyword evidence="5" id="KW-1185">Reference proteome</keyword>
<dbReference type="InterPro" id="IPR000618">
    <property type="entry name" value="Insect_cuticle"/>
</dbReference>
<dbReference type="PRINTS" id="PR00947">
    <property type="entry name" value="CUTICLE"/>
</dbReference>
<evidence type="ECO:0008006" key="6">
    <source>
        <dbReference type="Google" id="ProtNLM"/>
    </source>
</evidence>
<dbReference type="PANTHER" id="PTHR12236:SF95">
    <property type="entry name" value="CUTICULAR PROTEIN 76BD, ISOFORM C-RELATED"/>
    <property type="match status" value="1"/>
</dbReference>